<evidence type="ECO:0000256" key="1">
    <source>
        <dbReference type="ARBA" id="ARBA00022448"/>
    </source>
</evidence>
<dbReference type="Gene3D" id="3.40.50.300">
    <property type="entry name" value="P-loop containing nucleotide triphosphate hydrolases"/>
    <property type="match status" value="1"/>
</dbReference>
<dbReference type="eggNOG" id="COG1127">
    <property type="taxonomic scope" value="Bacteria"/>
</dbReference>
<proteinExistence type="predicted"/>
<name>D1ATJ3_ANACI</name>
<evidence type="ECO:0000259" key="5">
    <source>
        <dbReference type="PROSITE" id="PS50893"/>
    </source>
</evidence>
<evidence type="ECO:0000256" key="3">
    <source>
        <dbReference type="ARBA" id="ARBA00022840"/>
    </source>
</evidence>
<evidence type="ECO:0000256" key="2">
    <source>
        <dbReference type="ARBA" id="ARBA00022741"/>
    </source>
</evidence>
<dbReference type="GO" id="GO:0016887">
    <property type="term" value="F:ATP hydrolysis activity"/>
    <property type="evidence" value="ECO:0007669"/>
    <property type="project" value="InterPro"/>
</dbReference>
<keyword evidence="2" id="KW-0547">Nucleotide-binding</keyword>
<dbReference type="Proteomes" id="UP000000630">
    <property type="component" value="Chromosome"/>
</dbReference>
<dbReference type="KEGG" id="acn:ACIS_00189"/>
<evidence type="ECO:0000313" key="7">
    <source>
        <dbReference type="Proteomes" id="UP000000630"/>
    </source>
</evidence>
<dbReference type="OrthoDB" id="9802264at2"/>
<accession>D1ATJ3</accession>
<dbReference type="RefSeq" id="WP_012880354.1">
    <property type="nucleotide sequence ID" value="NC_013532.1"/>
</dbReference>
<dbReference type="PROSITE" id="PS50893">
    <property type="entry name" value="ABC_TRANSPORTER_2"/>
    <property type="match status" value="1"/>
</dbReference>
<keyword evidence="3 6" id="KW-0067">ATP-binding</keyword>
<dbReference type="SMART" id="SM00382">
    <property type="entry name" value="AAA"/>
    <property type="match status" value="1"/>
</dbReference>
<dbReference type="STRING" id="574556.ACIS_00189"/>
<dbReference type="InterPro" id="IPR027417">
    <property type="entry name" value="P-loop_NTPase"/>
</dbReference>
<dbReference type="PROSITE" id="PS00675">
    <property type="entry name" value="SIGMA54_INTERACT_1"/>
    <property type="match status" value="1"/>
</dbReference>
<dbReference type="PANTHER" id="PTHR43023">
    <property type="entry name" value="PROTEIN TRIGALACTOSYLDIACYLGLYCEROL 3, CHLOROPLASTIC"/>
    <property type="match status" value="1"/>
</dbReference>
<gene>
    <name evidence="6" type="ordered locus">ACIS_00189</name>
</gene>
<comment type="function">
    <text evidence="4">Part of an ABC transporter complex. Transmembrane domains (TMD) form a pore in the inner membrane and the ATP-binding domain (NBD) is responsible for energy generation.</text>
</comment>
<dbReference type="InterPro" id="IPR003593">
    <property type="entry name" value="AAA+_ATPase"/>
</dbReference>
<evidence type="ECO:0000313" key="6">
    <source>
        <dbReference type="EMBL" id="ACZ48871.1"/>
    </source>
</evidence>
<dbReference type="PROSITE" id="PS00211">
    <property type="entry name" value="ABC_TRANSPORTER_1"/>
    <property type="match status" value="1"/>
</dbReference>
<sequence>MYAVSISDLHMSFRDKKVLQGVDLSIPWGESLVILGESGSGKSVLTKIVLGLIAPTSGSVIVDGVDVAHDRQNTKKFSVLFQNCALFDSLTVWENVVFNFRKRLGISCNQAKELAQSGLEMVGLDASVMDVYPVALSGGMKKRVALARAIIGRPKIMILDEPTSGLDPIMSDVVSDIIMQCHAELKLTIITITHDIDSAFKIADKIAVLKEGRIIACETVDNIRDSKDPYVIKFMRLAS</sequence>
<dbReference type="AlphaFoldDB" id="D1ATJ3"/>
<organism evidence="6 7">
    <name type="scientific">Anaplasma centrale (strain Israel)</name>
    <name type="common">Anaplasma marginale subsp. centrale (strain Israel)</name>
    <dbReference type="NCBI Taxonomy" id="574556"/>
    <lineage>
        <taxon>Bacteria</taxon>
        <taxon>Pseudomonadati</taxon>
        <taxon>Pseudomonadota</taxon>
        <taxon>Alphaproteobacteria</taxon>
        <taxon>Rickettsiales</taxon>
        <taxon>Anaplasmataceae</taxon>
        <taxon>Anaplasma</taxon>
    </lineage>
</organism>
<reference evidence="6 7" key="1">
    <citation type="journal article" date="2010" name="J. Bacteriol.">
        <title>Complete genome sequence of Anaplasma marginale subsp. centrale.</title>
        <authorList>
            <person name="Herndon D.R."/>
            <person name="Palmer G.H."/>
            <person name="Shkap V."/>
            <person name="Knowles D.P. Jr."/>
            <person name="Brayton K.A."/>
        </authorList>
    </citation>
    <scope>NUCLEOTIDE SEQUENCE [LARGE SCALE GENOMIC DNA]</scope>
    <source>
        <strain evidence="6 7">Israel</strain>
    </source>
</reference>
<keyword evidence="1" id="KW-0813">Transport</keyword>
<dbReference type="PANTHER" id="PTHR43023:SF6">
    <property type="entry name" value="INTERMEMBRANE PHOSPHOLIPID TRANSPORT SYSTEM ATP-BINDING PROTEIN MLAF"/>
    <property type="match status" value="1"/>
</dbReference>
<dbReference type="GO" id="GO:0005524">
    <property type="term" value="F:ATP binding"/>
    <property type="evidence" value="ECO:0007669"/>
    <property type="project" value="UniProtKB-KW"/>
</dbReference>
<dbReference type="HOGENOM" id="CLU_000604_1_22_5"/>
<dbReference type="Pfam" id="PF00005">
    <property type="entry name" value="ABC_tran"/>
    <property type="match status" value="1"/>
</dbReference>
<keyword evidence="7" id="KW-1185">Reference proteome</keyword>
<dbReference type="InterPro" id="IPR003439">
    <property type="entry name" value="ABC_transporter-like_ATP-bd"/>
</dbReference>
<dbReference type="EMBL" id="CP001759">
    <property type="protein sequence ID" value="ACZ48871.1"/>
    <property type="molecule type" value="Genomic_DNA"/>
</dbReference>
<feature type="domain" description="ABC transporter" evidence="5">
    <location>
        <begin position="4"/>
        <end position="236"/>
    </location>
</feature>
<dbReference type="SUPFAM" id="SSF52540">
    <property type="entry name" value="P-loop containing nucleoside triphosphate hydrolases"/>
    <property type="match status" value="1"/>
</dbReference>
<protein>
    <submittedName>
        <fullName evidence="6">Ribonucleotide transport ATP-binding protein</fullName>
    </submittedName>
</protein>
<dbReference type="InterPro" id="IPR025662">
    <property type="entry name" value="Sigma_54_int_dom_ATP-bd_1"/>
</dbReference>
<evidence type="ECO:0000256" key="4">
    <source>
        <dbReference type="ARBA" id="ARBA00024725"/>
    </source>
</evidence>
<dbReference type="InterPro" id="IPR017871">
    <property type="entry name" value="ABC_transporter-like_CS"/>
</dbReference>